<evidence type="ECO:0000256" key="5">
    <source>
        <dbReference type="SAM" id="SignalP"/>
    </source>
</evidence>
<dbReference type="InterPro" id="IPR015590">
    <property type="entry name" value="Aldehyde_DH_dom"/>
</dbReference>
<dbReference type="PANTHER" id="PTHR43860:SF2">
    <property type="entry name" value="BETAINE ALDEHYDE DEHYDROGENASE-RELATED"/>
    <property type="match status" value="1"/>
</dbReference>
<dbReference type="EMBL" id="JADFTS010000005">
    <property type="protein sequence ID" value="KAF9604335.1"/>
    <property type="molecule type" value="Genomic_DNA"/>
</dbReference>
<keyword evidence="8" id="KW-1185">Reference proteome</keyword>
<dbReference type="Gene3D" id="3.40.309.10">
    <property type="entry name" value="Aldehyde Dehydrogenase, Chain A, domain 2"/>
    <property type="match status" value="1"/>
</dbReference>
<evidence type="ECO:0000259" key="6">
    <source>
        <dbReference type="Pfam" id="PF00171"/>
    </source>
</evidence>
<dbReference type="Proteomes" id="UP000631114">
    <property type="component" value="Unassembled WGS sequence"/>
</dbReference>
<protein>
    <recommendedName>
        <fullName evidence="6">Aldehyde dehydrogenase domain-containing protein</fullName>
    </recommendedName>
</protein>
<dbReference type="InterPro" id="IPR016161">
    <property type="entry name" value="Ald_DH/histidinol_DH"/>
</dbReference>
<dbReference type="Pfam" id="PF00171">
    <property type="entry name" value="Aldedh"/>
    <property type="match status" value="1"/>
</dbReference>
<evidence type="ECO:0000256" key="3">
    <source>
        <dbReference type="ARBA" id="ARBA00023027"/>
    </source>
</evidence>
<dbReference type="OrthoDB" id="310895at2759"/>
<evidence type="ECO:0000256" key="1">
    <source>
        <dbReference type="ARBA" id="ARBA00009986"/>
    </source>
</evidence>
<dbReference type="SUPFAM" id="SSF53720">
    <property type="entry name" value="ALDH-like"/>
    <property type="match status" value="1"/>
</dbReference>
<gene>
    <name evidence="7" type="ORF">IFM89_005916</name>
</gene>
<dbReference type="PANTHER" id="PTHR43860">
    <property type="entry name" value="BETAINE ALDEHYDE DEHYDROGENASE"/>
    <property type="match status" value="1"/>
</dbReference>
<accession>A0A835HR78</accession>
<dbReference type="InterPro" id="IPR016160">
    <property type="entry name" value="Ald_DH_CS_CYS"/>
</dbReference>
<comment type="pathway">
    <text evidence="4">Amine and polyamine biosynthesis; betaine biosynthesis via choline pathway; betaine from betaine aldehyde: step 1/1.</text>
</comment>
<proteinExistence type="inferred from homology"/>
<feature type="chain" id="PRO_5032401815" description="Aldehyde dehydrogenase domain-containing protein" evidence="5">
    <location>
        <begin position="17"/>
        <end position="101"/>
    </location>
</feature>
<dbReference type="AlphaFoldDB" id="A0A835HR78"/>
<feature type="signal peptide" evidence="5">
    <location>
        <begin position="1"/>
        <end position="16"/>
    </location>
</feature>
<feature type="non-terminal residue" evidence="7">
    <location>
        <position position="1"/>
    </location>
</feature>
<evidence type="ECO:0000256" key="2">
    <source>
        <dbReference type="ARBA" id="ARBA00023002"/>
    </source>
</evidence>
<evidence type="ECO:0000313" key="8">
    <source>
        <dbReference type="Proteomes" id="UP000631114"/>
    </source>
</evidence>
<comment type="similarity">
    <text evidence="1">Belongs to the aldehyde dehydrogenase family.</text>
</comment>
<sequence>MHKLCILFIFTPYCFVDHSLLLGGKSPIVVFEDVDLDKAAEWTILGCFWTNGQICSATSRLLVHESIADEFLQKLVSWTKNIKIADPLEEGCRLGLLLVEG</sequence>
<dbReference type="GO" id="GO:0004029">
    <property type="term" value="F:aldehyde dehydrogenase (NAD+) activity"/>
    <property type="evidence" value="ECO:0007669"/>
    <property type="project" value="UniProtKB-ARBA"/>
</dbReference>
<keyword evidence="3" id="KW-0520">NAD</keyword>
<evidence type="ECO:0000256" key="4">
    <source>
        <dbReference type="ARBA" id="ARBA00037921"/>
    </source>
</evidence>
<reference evidence="7 8" key="1">
    <citation type="submission" date="2020-10" db="EMBL/GenBank/DDBJ databases">
        <title>The Coptis chinensis genome and diversification of protoberbering-type alkaloids.</title>
        <authorList>
            <person name="Wang B."/>
            <person name="Shu S."/>
            <person name="Song C."/>
            <person name="Liu Y."/>
        </authorList>
    </citation>
    <scope>NUCLEOTIDE SEQUENCE [LARGE SCALE GENOMIC DNA]</scope>
    <source>
        <strain evidence="7">HL-2020</strain>
        <tissue evidence="7">Leaf</tissue>
    </source>
</reference>
<keyword evidence="5" id="KW-0732">Signal</keyword>
<keyword evidence="2" id="KW-0560">Oxidoreductase</keyword>
<organism evidence="7 8">
    <name type="scientific">Coptis chinensis</name>
    <dbReference type="NCBI Taxonomy" id="261450"/>
    <lineage>
        <taxon>Eukaryota</taxon>
        <taxon>Viridiplantae</taxon>
        <taxon>Streptophyta</taxon>
        <taxon>Embryophyta</taxon>
        <taxon>Tracheophyta</taxon>
        <taxon>Spermatophyta</taxon>
        <taxon>Magnoliopsida</taxon>
        <taxon>Ranunculales</taxon>
        <taxon>Ranunculaceae</taxon>
        <taxon>Coptidoideae</taxon>
        <taxon>Coptis</taxon>
    </lineage>
</organism>
<feature type="domain" description="Aldehyde dehydrogenase" evidence="6">
    <location>
        <begin position="18"/>
        <end position="95"/>
    </location>
</feature>
<evidence type="ECO:0000313" key="7">
    <source>
        <dbReference type="EMBL" id="KAF9604335.1"/>
    </source>
</evidence>
<name>A0A835HR78_9MAGN</name>
<dbReference type="InterPro" id="IPR016163">
    <property type="entry name" value="Ald_DH_C"/>
</dbReference>
<dbReference type="PROSITE" id="PS00070">
    <property type="entry name" value="ALDEHYDE_DEHYDR_CYS"/>
    <property type="match status" value="1"/>
</dbReference>
<comment type="caution">
    <text evidence="7">The sequence shown here is derived from an EMBL/GenBank/DDBJ whole genome shotgun (WGS) entry which is preliminary data.</text>
</comment>